<dbReference type="AlphaFoldDB" id="A0A0A1WBT1"/>
<protein>
    <submittedName>
        <fullName evidence="7">Putative naringenin-chalcone synthase</fullName>
    </submittedName>
</protein>
<name>A0A0A1WBT1_9SPHN</name>
<dbReference type="PANTHER" id="PTHR11877">
    <property type="entry name" value="HYDROXYMETHYLGLUTARYL-COA SYNTHASE"/>
    <property type="match status" value="1"/>
</dbReference>
<organism evidence="7 8">
    <name type="scientific">Sphingomonas parapaucimobilis NBRC 15100</name>
    <dbReference type="NCBI Taxonomy" id="1219049"/>
    <lineage>
        <taxon>Bacteria</taxon>
        <taxon>Pseudomonadati</taxon>
        <taxon>Pseudomonadota</taxon>
        <taxon>Alphaproteobacteria</taxon>
        <taxon>Sphingomonadales</taxon>
        <taxon>Sphingomonadaceae</taxon>
        <taxon>Sphingomonas</taxon>
    </lineage>
</organism>
<dbReference type="Pfam" id="PF00195">
    <property type="entry name" value="Chal_sti_synt_N"/>
    <property type="match status" value="1"/>
</dbReference>
<evidence type="ECO:0000256" key="4">
    <source>
        <dbReference type="PIRSR" id="PIRSR000451-1"/>
    </source>
</evidence>
<dbReference type="PIRSF" id="PIRSF000451">
    <property type="entry name" value="PKS_III"/>
    <property type="match status" value="1"/>
</dbReference>
<dbReference type="OrthoDB" id="9786288at2"/>
<dbReference type="InterPro" id="IPR012328">
    <property type="entry name" value="Chalcone/stilbene_synt_C"/>
</dbReference>
<dbReference type="Proteomes" id="UP000032305">
    <property type="component" value="Unassembled WGS sequence"/>
</dbReference>
<dbReference type="InterPro" id="IPR018088">
    <property type="entry name" value="Chalcone/stilbene_synthase_AS"/>
</dbReference>
<feature type="active site" description="Acyl-thioester intermediate" evidence="4">
    <location>
        <position position="142"/>
    </location>
</feature>
<comment type="caution">
    <text evidence="7">The sequence shown here is derived from an EMBL/GenBank/DDBJ whole genome shotgun (WGS) entry which is preliminary data.</text>
</comment>
<sequence>MSQPVALLSLATRTPPHRLSQDQALATARELIGDRFTDFDRLAPVFDHAGIAERQLAMPLDWYRTPRSFEERSAAYLDVALDLFVAAGGGALEEAGLEAGDVDAIVTVSSTGIATPSLEARAMAHLSFRNDVRRVPVFGLGCAGGATGLALAADLARARPGSTVLFVTVELCSLALRTNGADKADLISTALFGDGAAACLLRTGREGFAQVVGSAENTWNDTLDIMGWRTEQTGLAVVLNRAIPTFVEREMRQAVTGMLERQGLALSDIDRFICHPGGARVLDALESALGLAHGALAQERTVLRDHGNMSAPTVLFVLDRYRREGLPPRSLLSALGPGFTASSLVLECDR</sequence>
<feature type="domain" description="Chalcone/stilbene synthase N-terminal" evidence="5">
    <location>
        <begin position="69"/>
        <end position="201"/>
    </location>
</feature>
<dbReference type="GO" id="GO:0030639">
    <property type="term" value="P:polyketide biosynthetic process"/>
    <property type="evidence" value="ECO:0007669"/>
    <property type="project" value="TreeGrafter"/>
</dbReference>
<keyword evidence="8" id="KW-1185">Reference proteome</keyword>
<dbReference type="PROSITE" id="PS00441">
    <property type="entry name" value="CHALCONE_SYNTH"/>
    <property type="match status" value="1"/>
</dbReference>
<dbReference type="GO" id="GO:0016747">
    <property type="term" value="F:acyltransferase activity, transferring groups other than amino-acyl groups"/>
    <property type="evidence" value="ECO:0007669"/>
    <property type="project" value="InterPro"/>
</dbReference>
<feature type="domain" description="Chalcone/stilbene synthase C-terminal" evidence="6">
    <location>
        <begin position="227"/>
        <end position="346"/>
    </location>
</feature>
<dbReference type="InterPro" id="IPR011141">
    <property type="entry name" value="Polyketide_synthase_type-III"/>
</dbReference>
<dbReference type="Pfam" id="PF02797">
    <property type="entry name" value="Chal_sti_synt_C"/>
    <property type="match status" value="1"/>
</dbReference>
<keyword evidence="2" id="KW-0808">Transferase</keyword>
<proteinExistence type="inferred from homology"/>
<evidence type="ECO:0000256" key="3">
    <source>
        <dbReference type="ARBA" id="ARBA00023315"/>
    </source>
</evidence>
<accession>A0A0A1WBT1</accession>
<dbReference type="CDD" id="cd00831">
    <property type="entry name" value="CHS_like"/>
    <property type="match status" value="1"/>
</dbReference>
<dbReference type="PANTHER" id="PTHR11877:SF99">
    <property type="entry name" value="1,3,6,8-TETRAHYDROXYNAPHTHALENE SYNTHASE"/>
    <property type="match status" value="1"/>
</dbReference>
<reference evidence="7 8" key="1">
    <citation type="submission" date="2014-11" db="EMBL/GenBank/DDBJ databases">
        <title>Whole genome shotgun sequence of Sphingomonas parapaucimobilis NBRC 15100.</title>
        <authorList>
            <person name="Katano-Makiyama Y."/>
            <person name="Hosoyama A."/>
            <person name="Hashimoto M."/>
            <person name="Hosoyama Y."/>
            <person name="Noguchi M."/>
            <person name="Numata M."/>
            <person name="Tsuchikane K."/>
            <person name="Hirakata S."/>
            <person name="Uohara A."/>
            <person name="Shimodaira J."/>
            <person name="Ohji S."/>
            <person name="Ichikawa N."/>
            <person name="Kimura A."/>
            <person name="Yamazoe A."/>
            <person name="Fujita N."/>
        </authorList>
    </citation>
    <scope>NUCLEOTIDE SEQUENCE [LARGE SCALE GENOMIC DNA]</scope>
    <source>
        <strain evidence="7 8">NBRC 15100</strain>
    </source>
</reference>
<evidence type="ECO:0000313" key="8">
    <source>
        <dbReference type="Proteomes" id="UP000032305"/>
    </source>
</evidence>
<evidence type="ECO:0000259" key="6">
    <source>
        <dbReference type="Pfam" id="PF02797"/>
    </source>
</evidence>
<dbReference type="Gene3D" id="3.40.47.10">
    <property type="match status" value="2"/>
</dbReference>
<gene>
    <name evidence="7" type="ORF">SP5_097_00140</name>
</gene>
<comment type="similarity">
    <text evidence="1">Belongs to the thiolase-like superfamily. Chalcone/stilbene synthases family.</text>
</comment>
<dbReference type="eggNOG" id="COG3424">
    <property type="taxonomic scope" value="Bacteria"/>
</dbReference>
<dbReference type="RefSeq" id="WP_042490771.1">
    <property type="nucleotide sequence ID" value="NZ_BBPI01000097.1"/>
</dbReference>
<dbReference type="InterPro" id="IPR001099">
    <property type="entry name" value="Chalcone/stilbene_synt_N"/>
</dbReference>
<evidence type="ECO:0000256" key="2">
    <source>
        <dbReference type="ARBA" id="ARBA00022679"/>
    </source>
</evidence>
<evidence type="ECO:0000259" key="5">
    <source>
        <dbReference type="Pfam" id="PF00195"/>
    </source>
</evidence>
<dbReference type="SUPFAM" id="SSF53901">
    <property type="entry name" value="Thiolase-like"/>
    <property type="match status" value="1"/>
</dbReference>
<evidence type="ECO:0000256" key="1">
    <source>
        <dbReference type="ARBA" id="ARBA00005531"/>
    </source>
</evidence>
<dbReference type="InterPro" id="IPR016039">
    <property type="entry name" value="Thiolase-like"/>
</dbReference>
<evidence type="ECO:0000313" key="7">
    <source>
        <dbReference type="EMBL" id="GAM02672.1"/>
    </source>
</evidence>
<keyword evidence="3" id="KW-0012">Acyltransferase</keyword>
<dbReference type="EMBL" id="BBPI01000097">
    <property type="protein sequence ID" value="GAM02672.1"/>
    <property type="molecule type" value="Genomic_DNA"/>
</dbReference>